<keyword evidence="1" id="KW-0472">Membrane</keyword>
<dbReference type="AlphaFoldDB" id="A0A517IGI5"/>
<evidence type="ECO:0000313" key="3">
    <source>
        <dbReference type="Proteomes" id="UP000317713"/>
    </source>
</evidence>
<dbReference type="EMBL" id="CP042161">
    <property type="protein sequence ID" value="QDS37988.1"/>
    <property type="molecule type" value="Genomic_DNA"/>
</dbReference>
<proteinExistence type="predicted"/>
<reference evidence="2 3" key="1">
    <citation type="submission" date="2019-07" db="EMBL/GenBank/DDBJ databases">
        <title>Characterization of Brevibacillus brevis HK544, as a potential biocontrol agent.</title>
        <authorList>
            <person name="Kim H."/>
        </authorList>
    </citation>
    <scope>NUCLEOTIDE SEQUENCE [LARGE SCALE GENOMIC DNA]</scope>
    <source>
        <strain evidence="2 3">HK544</strain>
    </source>
</reference>
<evidence type="ECO:0000313" key="2">
    <source>
        <dbReference type="EMBL" id="QDS37988.1"/>
    </source>
</evidence>
<accession>A0A517IGI5</accession>
<feature type="transmembrane region" description="Helical" evidence="1">
    <location>
        <begin position="56"/>
        <end position="76"/>
    </location>
</feature>
<feature type="transmembrane region" description="Helical" evidence="1">
    <location>
        <begin position="190"/>
        <end position="212"/>
    </location>
</feature>
<protein>
    <submittedName>
        <fullName evidence="2">Uncharacterized protein</fullName>
    </submittedName>
</protein>
<feature type="transmembrane region" description="Helical" evidence="1">
    <location>
        <begin position="6"/>
        <end position="25"/>
    </location>
</feature>
<sequence>MEIILLVVGSVLEYLVIFALVFSIFKFGFREFWPEVIISCLMLAFVAYSLEYGFHLGDYSSFVQLGLFTLLLWGVFKFNIMYAILMSSTFVIYGFWQVFVVLNVLEWLNVLTLDQVLSGGRAHYILQGSTIVSAFVLAKLIDLNFAGFDVPHGRNVIFKKRNNYFLLGLVVCLLFLFSMGYYLMLTKADSIDILVMLALSLIIMMVLGYLIARRNR</sequence>
<evidence type="ECO:0000256" key="1">
    <source>
        <dbReference type="SAM" id="Phobius"/>
    </source>
</evidence>
<organism evidence="2 3">
    <name type="scientific">Brevibacillus brevis</name>
    <name type="common">Bacillus brevis</name>
    <dbReference type="NCBI Taxonomy" id="1393"/>
    <lineage>
        <taxon>Bacteria</taxon>
        <taxon>Bacillati</taxon>
        <taxon>Bacillota</taxon>
        <taxon>Bacilli</taxon>
        <taxon>Bacillales</taxon>
        <taxon>Paenibacillaceae</taxon>
        <taxon>Brevibacillus</taxon>
    </lineage>
</organism>
<feature type="transmembrane region" description="Helical" evidence="1">
    <location>
        <begin position="124"/>
        <end position="143"/>
    </location>
</feature>
<keyword evidence="1" id="KW-0812">Transmembrane</keyword>
<name>A0A517IGI5_BREBE</name>
<dbReference type="RefSeq" id="WP_144619458.1">
    <property type="nucleotide sequence ID" value="NZ_CP042161.1"/>
</dbReference>
<gene>
    <name evidence="2" type="ORF">FPS98_30610</name>
</gene>
<keyword evidence="1" id="KW-1133">Transmembrane helix</keyword>
<feature type="transmembrane region" description="Helical" evidence="1">
    <location>
        <begin position="164"/>
        <end position="184"/>
    </location>
</feature>
<feature type="transmembrane region" description="Helical" evidence="1">
    <location>
        <begin position="32"/>
        <end position="50"/>
    </location>
</feature>
<feature type="transmembrane region" description="Helical" evidence="1">
    <location>
        <begin position="83"/>
        <end position="104"/>
    </location>
</feature>
<dbReference type="Proteomes" id="UP000317713">
    <property type="component" value="Chromosome"/>
</dbReference>